<evidence type="ECO:0000256" key="1">
    <source>
        <dbReference type="ARBA" id="ARBA00008791"/>
    </source>
</evidence>
<dbReference type="SUPFAM" id="SSF52402">
    <property type="entry name" value="Adenine nucleotide alpha hydrolases-like"/>
    <property type="match status" value="1"/>
</dbReference>
<dbReference type="PANTHER" id="PTHR46268">
    <property type="entry name" value="STRESS RESPONSE PROTEIN NHAX"/>
    <property type="match status" value="1"/>
</dbReference>
<dbReference type="PRINTS" id="PR01438">
    <property type="entry name" value="UNVRSLSTRESS"/>
</dbReference>
<dbReference type="EMBL" id="DSRU01000171">
    <property type="protein sequence ID" value="HFM98436.1"/>
    <property type="molecule type" value="Genomic_DNA"/>
</dbReference>
<feature type="domain" description="UspA" evidence="2">
    <location>
        <begin position="1"/>
        <end position="158"/>
    </location>
</feature>
<accession>A0A7C3PI79</accession>
<dbReference type="InterPro" id="IPR006015">
    <property type="entry name" value="Universal_stress_UspA"/>
</dbReference>
<comment type="caution">
    <text evidence="3">The sequence shown here is derived from an EMBL/GenBank/DDBJ whole genome shotgun (WGS) entry which is preliminary data.</text>
</comment>
<comment type="similarity">
    <text evidence="1">Belongs to the universal stress protein A family.</text>
</comment>
<gene>
    <name evidence="3" type="ORF">ENR64_11900</name>
</gene>
<evidence type="ECO:0000313" key="3">
    <source>
        <dbReference type="EMBL" id="HFM98436.1"/>
    </source>
</evidence>
<dbReference type="Gene3D" id="3.40.50.620">
    <property type="entry name" value="HUPs"/>
    <property type="match status" value="1"/>
</dbReference>
<sequence length="178" mass="19333">MFHKILVAIDRSEMSQAGFDEAVAIAKATGASLILMHILSLDDEESPHMPVLLGRDFYPQGASRSVGQIYEELWKAYEERGSVLLQTLTEEATAKGVAAEFTQGMGSAGPVLCEFAREIGADLIVLGRRGRSGLDELFLGSVSNYVLHHAPCSVLVIHRQPEARTKTTSEPHIQTVNG</sequence>
<dbReference type="PANTHER" id="PTHR46268:SF8">
    <property type="entry name" value="UNIVERSAL STRESS PROTEIN SLL1388"/>
    <property type="match status" value="1"/>
</dbReference>
<dbReference type="Pfam" id="PF00582">
    <property type="entry name" value="Usp"/>
    <property type="match status" value="1"/>
</dbReference>
<name>A0A7C3PI79_9CYAN</name>
<organism evidence="3">
    <name type="scientific">Oscillatoriales cyanobacterium SpSt-418</name>
    <dbReference type="NCBI Taxonomy" id="2282169"/>
    <lineage>
        <taxon>Bacteria</taxon>
        <taxon>Bacillati</taxon>
        <taxon>Cyanobacteriota</taxon>
        <taxon>Cyanophyceae</taxon>
        <taxon>Oscillatoriophycideae</taxon>
        <taxon>Oscillatoriales</taxon>
    </lineage>
</organism>
<dbReference type="AlphaFoldDB" id="A0A7C3PI79"/>
<reference evidence="3" key="1">
    <citation type="journal article" date="2020" name="mSystems">
        <title>Genome- and Community-Level Interaction Insights into Carbon Utilization and Element Cycling Functions of Hydrothermarchaeota in Hydrothermal Sediment.</title>
        <authorList>
            <person name="Zhou Z."/>
            <person name="Liu Y."/>
            <person name="Xu W."/>
            <person name="Pan J."/>
            <person name="Luo Z.H."/>
            <person name="Li M."/>
        </authorList>
    </citation>
    <scope>NUCLEOTIDE SEQUENCE [LARGE SCALE GENOMIC DNA]</scope>
    <source>
        <strain evidence="3">SpSt-418</strain>
    </source>
</reference>
<evidence type="ECO:0000259" key="2">
    <source>
        <dbReference type="Pfam" id="PF00582"/>
    </source>
</evidence>
<protein>
    <submittedName>
        <fullName evidence="3">Universal stress protein</fullName>
    </submittedName>
</protein>
<proteinExistence type="inferred from homology"/>
<dbReference type="InterPro" id="IPR006016">
    <property type="entry name" value="UspA"/>
</dbReference>
<dbReference type="InterPro" id="IPR014729">
    <property type="entry name" value="Rossmann-like_a/b/a_fold"/>
</dbReference>
<dbReference type="CDD" id="cd00293">
    <property type="entry name" value="USP-like"/>
    <property type="match status" value="1"/>
</dbReference>